<dbReference type="Proteomes" id="UP000316495">
    <property type="component" value="Unassembled WGS sequence"/>
</dbReference>
<dbReference type="InterPro" id="IPR011051">
    <property type="entry name" value="RmlC_Cupin_sf"/>
</dbReference>
<comment type="caution">
    <text evidence="2">The sequence shown here is derived from an EMBL/GenBank/DDBJ whole genome shotgun (WGS) entry which is preliminary data.</text>
</comment>
<gene>
    <name evidence="2" type="ORF">Athens101428_151</name>
</gene>
<feature type="domain" description="Sugar 3,4-ketoisomerase QdtA cupin" evidence="1">
    <location>
        <begin position="10"/>
        <end position="135"/>
    </location>
</feature>
<dbReference type="InterPro" id="IPR008894">
    <property type="entry name" value="QdtA_cupin_dom"/>
</dbReference>
<organism evidence="2 3">
    <name type="scientific">Candidatus Berkelbacteria bacterium Athens1014_28</name>
    <dbReference type="NCBI Taxonomy" id="2017145"/>
    <lineage>
        <taxon>Bacteria</taxon>
        <taxon>Candidatus Berkelbacteria</taxon>
    </lineage>
</organism>
<name>A0A554LQH8_9BACT</name>
<dbReference type="Pfam" id="PF05523">
    <property type="entry name" value="FdtA"/>
    <property type="match status" value="1"/>
</dbReference>
<protein>
    <submittedName>
        <fullName evidence="2">dTDP-6-deoxy-3,4-keto-hexulose isomerase</fullName>
    </submittedName>
</protein>
<dbReference type="InterPro" id="IPR014710">
    <property type="entry name" value="RmlC-like_jellyroll"/>
</dbReference>
<dbReference type="AlphaFoldDB" id="A0A554LQH8"/>
<accession>A0A554LQH8</accession>
<keyword evidence="2" id="KW-0413">Isomerase</keyword>
<dbReference type="GO" id="GO:0016853">
    <property type="term" value="F:isomerase activity"/>
    <property type="evidence" value="ECO:0007669"/>
    <property type="project" value="UniProtKB-KW"/>
</dbReference>
<dbReference type="CDD" id="cd20292">
    <property type="entry name" value="cupin_QdtA-like"/>
    <property type="match status" value="1"/>
</dbReference>
<proteinExistence type="predicted"/>
<evidence type="ECO:0000313" key="2">
    <source>
        <dbReference type="EMBL" id="TSC94869.1"/>
    </source>
</evidence>
<dbReference type="Gene3D" id="2.60.120.10">
    <property type="entry name" value="Jelly Rolls"/>
    <property type="match status" value="1"/>
</dbReference>
<dbReference type="SUPFAM" id="SSF51182">
    <property type="entry name" value="RmlC-like cupins"/>
    <property type="match status" value="1"/>
</dbReference>
<dbReference type="EMBL" id="VMGN01000005">
    <property type="protein sequence ID" value="TSC94869.1"/>
    <property type="molecule type" value="Genomic_DNA"/>
</dbReference>
<evidence type="ECO:0000313" key="3">
    <source>
        <dbReference type="Proteomes" id="UP000316495"/>
    </source>
</evidence>
<reference evidence="2 3" key="1">
    <citation type="submission" date="2017-07" db="EMBL/GenBank/DDBJ databases">
        <title>Mechanisms for carbon and nitrogen cycling indicate functional differentiation within the Candidate Phyla Radiation.</title>
        <authorList>
            <person name="Danczak R.E."/>
            <person name="Johnston M.D."/>
            <person name="Kenah C."/>
            <person name="Slattery M."/>
            <person name="Wrighton K.C."/>
            <person name="Wilkins M.J."/>
        </authorList>
    </citation>
    <scope>NUCLEOTIDE SEQUENCE [LARGE SCALE GENOMIC DNA]</scope>
    <source>
        <strain evidence="2">Athens1014_28</strain>
    </source>
</reference>
<evidence type="ECO:0000259" key="1">
    <source>
        <dbReference type="Pfam" id="PF05523"/>
    </source>
</evidence>
<sequence>MMELKFKELQIPKFQGQGEYLISPVELKDYIDWEVKRIYYITGVSSGVKTGSHCHKEEKELFVMLSGTCMAVIDRGNGLEEFEMKGPQSAMYIGNYVWHNFKDFSEGAVLLAITSTNYVPDRSDYIEDYEEYKKEVVLLK</sequence>